<proteinExistence type="predicted"/>
<evidence type="ECO:0000313" key="1">
    <source>
        <dbReference type="EMBL" id="RNA28947.1"/>
    </source>
</evidence>
<gene>
    <name evidence="1" type="ORF">BpHYR1_037545</name>
</gene>
<dbReference type="EMBL" id="REGN01002307">
    <property type="protein sequence ID" value="RNA28947.1"/>
    <property type="molecule type" value="Genomic_DNA"/>
</dbReference>
<evidence type="ECO:0000313" key="2">
    <source>
        <dbReference type="Proteomes" id="UP000276133"/>
    </source>
</evidence>
<sequence length="65" mass="7664">MLEKTKPTKRKYSGIYKRREEFLKLLEENAAAAECQKIKSGKYDDLEKALAEWIREKVGNGRFQK</sequence>
<name>A0A3M7S019_BRAPC</name>
<keyword evidence="2" id="KW-1185">Reference proteome</keyword>
<accession>A0A3M7S019</accession>
<reference evidence="1 2" key="1">
    <citation type="journal article" date="2018" name="Sci. Rep.">
        <title>Genomic signatures of local adaptation to the degree of environmental predictability in rotifers.</title>
        <authorList>
            <person name="Franch-Gras L."/>
            <person name="Hahn C."/>
            <person name="Garcia-Roger E.M."/>
            <person name="Carmona M.J."/>
            <person name="Serra M."/>
            <person name="Gomez A."/>
        </authorList>
    </citation>
    <scope>NUCLEOTIDE SEQUENCE [LARGE SCALE GENOMIC DNA]</scope>
    <source>
        <strain evidence="1">HYR1</strain>
    </source>
</reference>
<organism evidence="1 2">
    <name type="scientific">Brachionus plicatilis</name>
    <name type="common">Marine rotifer</name>
    <name type="synonym">Brachionus muelleri</name>
    <dbReference type="NCBI Taxonomy" id="10195"/>
    <lineage>
        <taxon>Eukaryota</taxon>
        <taxon>Metazoa</taxon>
        <taxon>Spiralia</taxon>
        <taxon>Gnathifera</taxon>
        <taxon>Rotifera</taxon>
        <taxon>Eurotatoria</taxon>
        <taxon>Monogononta</taxon>
        <taxon>Pseudotrocha</taxon>
        <taxon>Ploima</taxon>
        <taxon>Brachionidae</taxon>
        <taxon>Brachionus</taxon>
    </lineage>
</organism>
<dbReference type="Proteomes" id="UP000276133">
    <property type="component" value="Unassembled WGS sequence"/>
</dbReference>
<dbReference type="AlphaFoldDB" id="A0A3M7S019"/>
<protein>
    <submittedName>
        <fullName evidence="1">Uncharacterized protein</fullName>
    </submittedName>
</protein>
<comment type="caution">
    <text evidence="1">The sequence shown here is derived from an EMBL/GenBank/DDBJ whole genome shotgun (WGS) entry which is preliminary data.</text>
</comment>